<gene>
    <name evidence="3" type="ORF">SAMN05216225_1001459</name>
</gene>
<feature type="region of interest" description="Disordered" evidence="1">
    <location>
        <begin position="76"/>
        <end position="128"/>
    </location>
</feature>
<dbReference type="NCBIfam" id="NF041554">
    <property type="entry name" value="SA1362_fam"/>
    <property type="match status" value="1"/>
</dbReference>
<organism evidence="3 4">
    <name type="scientific">Ornithinibacillus halophilus</name>
    <dbReference type="NCBI Taxonomy" id="930117"/>
    <lineage>
        <taxon>Bacteria</taxon>
        <taxon>Bacillati</taxon>
        <taxon>Bacillota</taxon>
        <taxon>Bacilli</taxon>
        <taxon>Bacillales</taxon>
        <taxon>Bacillaceae</taxon>
        <taxon>Ornithinibacillus</taxon>
    </lineage>
</organism>
<evidence type="ECO:0000256" key="1">
    <source>
        <dbReference type="SAM" id="MobiDB-lite"/>
    </source>
</evidence>
<keyword evidence="2" id="KW-0472">Membrane</keyword>
<dbReference type="RefSeq" id="WP_072887569.1">
    <property type="nucleotide sequence ID" value="NZ_FQVW01000001.1"/>
</dbReference>
<feature type="transmembrane region" description="Helical" evidence="2">
    <location>
        <begin position="5"/>
        <end position="26"/>
    </location>
</feature>
<dbReference type="EMBL" id="FQVW01000001">
    <property type="protein sequence ID" value="SHF60167.1"/>
    <property type="molecule type" value="Genomic_DNA"/>
</dbReference>
<name>A0A1M5CZT7_9BACI</name>
<dbReference type="AlphaFoldDB" id="A0A1M5CZT7"/>
<proteinExistence type="predicted"/>
<reference evidence="3 4" key="1">
    <citation type="submission" date="2016-11" db="EMBL/GenBank/DDBJ databases">
        <authorList>
            <person name="Jaros S."/>
            <person name="Januszkiewicz K."/>
            <person name="Wedrychowicz H."/>
        </authorList>
    </citation>
    <scope>NUCLEOTIDE SEQUENCE [LARGE SCALE GENOMIC DNA]</scope>
    <source>
        <strain evidence="3 4">IBRC-M 10683</strain>
    </source>
</reference>
<feature type="transmembrane region" description="Helical" evidence="2">
    <location>
        <begin position="32"/>
        <end position="54"/>
    </location>
</feature>
<dbReference type="OrthoDB" id="2974227at2"/>
<feature type="compositionally biased region" description="Basic residues" evidence="1">
    <location>
        <begin position="101"/>
        <end position="112"/>
    </location>
</feature>
<evidence type="ECO:0000256" key="2">
    <source>
        <dbReference type="SAM" id="Phobius"/>
    </source>
</evidence>
<protein>
    <submittedName>
        <fullName evidence="3">Uncharacterized protein</fullName>
    </submittedName>
</protein>
<dbReference type="Proteomes" id="UP000183988">
    <property type="component" value="Unassembled WGS sequence"/>
</dbReference>
<evidence type="ECO:0000313" key="4">
    <source>
        <dbReference type="Proteomes" id="UP000183988"/>
    </source>
</evidence>
<dbReference type="InterPro" id="IPR048110">
    <property type="entry name" value="SA1362/YqhP-like"/>
</dbReference>
<keyword evidence="4" id="KW-1185">Reference proteome</keyword>
<keyword evidence="2" id="KW-0812">Transmembrane</keyword>
<evidence type="ECO:0000313" key="3">
    <source>
        <dbReference type="EMBL" id="SHF60167.1"/>
    </source>
</evidence>
<sequence length="128" mass="14439">MGRNAFTLIVYAMIGLAVVGLLFSLLNDAAGFFGNMLISLGIGLAICAVVYLLFFRNRTTTSSDTRKYKQAVKQSKAKYKQNYQNASTSTVNQQRKQTNPLKKKSHKRPRHLRVIDGNKSKRKKRVSN</sequence>
<dbReference type="STRING" id="930117.SAMN05216225_1001459"/>
<keyword evidence="2" id="KW-1133">Transmembrane helix</keyword>
<accession>A0A1M5CZT7</accession>
<feature type="compositionally biased region" description="Polar residues" evidence="1">
    <location>
        <begin position="81"/>
        <end position="100"/>
    </location>
</feature>